<dbReference type="Proteomes" id="UP000308489">
    <property type="component" value="Chromosome 1"/>
</dbReference>
<sequence length="594" mass="70644">MLDTKTWVFNDLDNNLWYFTLDDKNNMSYKIIYSENKWSKENIIDKNVLEFNIFIHNNNIHIAYIKENEVKYCVWEKNQWLGKTLYNCNHKKASEVKIIIIEDNFHVLFILNETNNPTKGTLTHCNFNSEGIYINPLFPMEIFTEVNNHYNLELLNKHDICLFFFESKNKELEVHSCMYNKNIWRNPRKLYSLKGSDIEIFTMNYKNSIHILNLSKEENTYLLEDVCIYSENNIDYHKIHQTNFEVSCPMLMIKEEILWLVWIENNYINYSLFNDKWNSKFQIAPKNLNELILYNSNYINHNNKKITCPKLLGNPYPNIEFILPNKYESNPNPIENILDDNTNNVKTLENQILKLKKSNKTLDKEIVHLKFKLNSKEKQCIELKERLNNSIAKTMASEDKFKNFKKAYMEFPEQMKDLRNQVKESSENLKITEEKNSKLEEKMKNTTDKYTVLQENTKKYENTLSNLNKELSIFKDENKKLLINTNNLTKENSNLKSKLENTLLEKKELTFQLKSLSKDKSVLESKLQNLMENTKILEEKVNSELEDASNKISMINAQKKELILKLNNIDEENIKLKKDLELEINKPILSKIFK</sequence>
<keyword evidence="1" id="KW-0175">Coiled coil</keyword>
<name>A0A4U9QV89_HATHI</name>
<reference evidence="2 3" key="1">
    <citation type="submission" date="2019-05" db="EMBL/GenBank/DDBJ databases">
        <authorList>
            <consortium name="Pathogen Informatics"/>
        </authorList>
    </citation>
    <scope>NUCLEOTIDE SEQUENCE [LARGE SCALE GENOMIC DNA]</scope>
    <source>
        <strain evidence="2 3">NCTC503</strain>
    </source>
</reference>
<dbReference type="SUPFAM" id="SSF57997">
    <property type="entry name" value="Tropomyosin"/>
    <property type="match status" value="1"/>
</dbReference>
<dbReference type="KEGG" id="hhw:NCTC503_00218"/>
<dbReference type="RefSeq" id="WP_138209042.1">
    <property type="nucleotide sequence ID" value="NZ_CBCRUQ010000010.1"/>
</dbReference>
<keyword evidence="3" id="KW-1185">Reference proteome</keyword>
<dbReference type="AlphaFoldDB" id="A0A4U9QV89"/>
<evidence type="ECO:0000256" key="1">
    <source>
        <dbReference type="SAM" id="Coils"/>
    </source>
</evidence>
<evidence type="ECO:0000313" key="2">
    <source>
        <dbReference type="EMBL" id="VTQ82634.1"/>
    </source>
</evidence>
<dbReference type="OrthoDB" id="1706352at2"/>
<dbReference type="EMBL" id="LR590481">
    <property type="protein sequence ID" value="VTQ82634.1"/>
    <property type="molecule type" value="Genomic_DNA"/>
</dbReference>
<feature type="coiled-coil region" evidence="1">
    <location>
        <begin position="338"/>
        <end position="586"/>
    </location>
</feature>
<accession>A0A4U9QV89</accession>
<evidence type="ECO:0000313" key="3">
    <source>
        <dbReference type="Proteomes" id="UP000308489"/>
    </source>
</evidence>
<organism evidence="2 3">
    <name type="scientific">Hathewaya histolytica</name>
    <name type="common">Clostridium histolyticum</name>
    <dbReference type="NCBI Taxonomy" id="1498"/>
    <lineage>
        <taxon>Bacteria</taxon>
        <taxon>Bacillati</taxon>
        <taxon>Bacillota</taxon>
        <taxon>Clostridia</taxon>
        <taxon>Eubacteriales</taxon>
        <taxon>Clostridiaceae</taxon>
        <taxon>Hathewaya</taxon>
    </lineage>
</organism>
<protein>
    <submittedName>
        <fullName evidence="2">Chromosome segregation protein SMC</fullName>
    </submittedName>
</protein>
<proteinExistence type="predicted"/>
<gene>
    <name evidence="2" type="ORF">NCTC503_00218</name>
</gene>